<dbReference type="Proteomes" id="UP000050515">
    <property type="component" value="Unassembled WGS sequence"/>
</dbReference>
<evidence type="ECO:0000313" key="2">
    <source>
        <dbReference type="EMBL" id="KQB34423.1"/>
    </source>
</evidence>
<dbReference type="PATRIC" id="fig|507754.4.peg.663"/>
<dbReference type="GeneID" id="84221858"/>
<keyword evidence="3" id="KW-1185">Reference proteome</keyword>
<organism evidence="1 4">
    <name type="scientific">Acidiplasma aeolicum</name>
    <dbReference type="NCBI Taxonomy" id="507754"/>
    <lineage>
        <taxon>Archaea</taxon>
        <taxon>Methanobacteriati</taxon>
        <taxon>Thermoplasmatota</taxon>
        <taxon>Thermoplasmata</taxon>
        <taxon>Thermoplasmatales</taxon>
        <taxon>Ferroplasmaceae</taxon>
        <taxon>Acidiplasma</taxon>
    </lineage>
</organism>
<dbReference type="EMBL" id="LJCQ01000107">
    <property type="protein sequence ID" value="KPV47256.1"/>
    <property type="molecule type" value="Genomic_DNA"/>
</dbReference>
<accession>A0A0P9D3P0</accession>
<name>A0A0P9D3P0_9ARCH</name>
<dbReference type="Proteomes" id="UP000050320">
    <property type="component" value="Unassembled WGS sequence"/>
</dbReference>
<comment type="caution">
    <text evidence="1">The sequence shown here is derived from an EMBL/GenBank/DDBJ whole genome shotgun (WGS) entry which is preliminary data.</text>
</comment>
<reference evidence="1 4" key="1">
    <citation type="submission" date="2015-09" db="EMBL/GenBank/DDBJ databases">
        <title>Draft genome sequence of Acidiplasma aeolicum DSM 18409.</title>
        <authorList>
            <person name="Hemp J."/>
        </authorList>
    </citation>
    <scope>NUCLEOTIDE SEQUENCE [LARGE SCALE GENOMIC DNA]</scope>
    <source>
        <strain evidence="1 4">V</strain>
    </source>
</reference>
<dbReference type="OrthoDB" id="57159at2157"/>
<evidence type="ECO:0000313" key="4">
    <source>
        <dbReference type="Proteomes" id="UP000050515"/>
    </source>
</evidence>
<sequence>MDRNSYKNKNYRNYRNDQKRSVKKLDMRKNEEFNYMLGTIVRDLPESVRGALRGGIYSIMSKQGTREARDFIVKKKNDGVITEDMEKNLLDLIYAYSKYR</sequence>
<proteinExistence type="predicted"/>
<evidence type="ECO:0000313" key="1">
    <source>
        <dbReference type="EMBL" id="KPV47256.1"/>
    </source>
</evidence>
<evidence type="ECO:0000313" key="3">
    <source>
        <dbReference type="Proteomes" id="UP000050320"/>
    </source>
</evidence>
<gene>
    <name evidence="2" type="ORF">AOG54_01190</name>
    <name evidence="1" type="ORF">SE19_01820</name>
</gene>
<protein>
    <submittedName>
        <fullName evidence="1">Uncharacterized protein</fullName>
    </submittedName>
</protein>
<dbReference type="AlphaFoldDB" id="A0A0P9D3P0"/>
<dbReference type="EMBL" id="LKBG01000242">
    <property type="protein sequence ID" value="KQB34423.1"/>
    <property type="molecule type" value="Genomic_DNA"/>
</dbReference>
<dbReference type="RefSeq" id="WP_048101902.1">
    <property type="nucleotide sequence ID" value="NZ_JBBYJF010000009.1"/>
</dbReference>
<reference evidence="2 3" key="2">
    <citation type="submission" date="2015-09" db="EMBL/GenBank/DDBJ databases">
        <title>Heavy metals and arsenic resistance mechanisms in polyextremophilic archaea of the family Ferroplasmaceae.</title>
        <authorList>
            <person name="Bulaev A.G."/>
            <person name="Kanygina A.V."/>
        </authorList>
    </citation>
    <scope>NUCLEOTIDE SEQUENCE [LARGE SCALE GENOMIC DNA]</scope>
    <source>
        <strain evidence="2 3">VT</strain>
    </source>
</reference>